<dbReference type="GO" id="GO:0004181">
    <property type="term" value="F:metallocarboxypeptidase activity"/>
    <property type="evidence" value="ECO:0007669"/>
    <property type="project" value="InterPro"/>
</dbReference>
<dbReference type="SUPFAM" id="SSF53187">
    <property type="entry name" value="Zn-dependent exopeptidases"/>
    <property type="match status" value="1"/>
</dbReference>
<comment type="caution">
    <text evidence="5">The sequence shown here is derived from an EMBL/GenBank/DDBJ whole genome shotgun (WGS) entry which is preliminary data.</text>
</comment>
<feature type="domain" description="Peptidase M14" evidence="4">
    <location>
        <begin position="57"/>
        <end position="180"/>
    </location>
</feature>
<keyword evidence="3" id="KW-0732">Signal</keyword>
<evidence type="ECO:0000313" key="5">
    <source>
        <dbReference type="EMBL" id="TPP64735.1"/>
    </source>
</evidence>
<dbReference type="Pfam" id="PF00246">
    <property type="entry name" value="Peptidase_M14"/>
    <property type="match status" value="1"/>
</dbReference>
<feature type="chain" id="PRO_5021281821" evidence="3">
    <location>
        <begin position="30"/>
        <end position="180"/>
    </location>
</feature>
<dbReference type="Gene3D" id="3.40.630.10">
    <property type="entry name" value="Zn peptidases"/>
    <property type="match status" value="1"/>
</dbReference>
<dbReference type="Proteomes" id="UP000316759">
    <property type="component" value="Unassembled WGS sequence"/>
</dbReference>
<dbReference type="PANTHER" id="PTHR11532:SF62">
    <property type="entry name" value="CARBOXYPEPTIDASE D"/>
    <property type="match status" value="1"/>
</dbReference>
<dbReference type="GO" id="GO:0016485">
    <property type="term" value="P:protein processing"/>
    <property type="evidence" value="ECO:0007669"/>
    <property type="project" value="TreeGrafter"/>
</dbReference>
<dbReference type="AlphaFoldDB" id="A0A504YVX3"/>
<sequence>MTFKTSLFPNNFMLSYGFLCISLLCPAFSGSSSWSGSILSMAKETSDISNDEHSSSSYTDFDSLKSVLDEIHEMYPNITRVYSIGNSVLGKPLWVLSLGDKPSEHELGEPEVKLIATIHGNEPVGKELLLNFAWLLCKNYGKHEFVTLLLDHTQIHLLPSMNPDGAEIAVEGEYYHKVFF</sequence>
<comment type="caution">
    <text evidence="2">Lacks conserved residue(s) required for the propagation of feature annotation.</text>
</comment>
<keyword evidence="6" id="KW-1185">Reference proteome</keyword>
<dbReference type="InterPro" id="IPR057246">
    <property type="entry name" value="CARBOXYPEPT_ZN_1"/>
</dbReference>
<organism evidence="5 6">
    <name type="scientific">Fasciola gigantica</name>
    <name type="common">Giant liver fluke</name>
    <dbReference type="NCBI Taxonomy" id="46835"/>
    <lineage>
        <taxon>Eukaryota</taxon>
        <taxon>Metazoa</taxon>
        <taxon>Spiralia</taxon>
        <taxon>Lophotrochozoa</taxon>
        <taxon>Platyhelminthes</taxon>
        <taxon>Trematoda</taxon>
        <taxon>Digenea</taxon>
        <taxon>Plagiorchiida</taxon>
        <taxon>Echinostomata</taxon>
        <taxon>Echinostomatoidea</taxon>
        <taxon>Fasciolidae</taxon>
        <taxon>Fasciola</taxon>
    </lineage>
</organism>
<dbReference type="OrthoDB" id="10249045at2759"/>
<evidence type="ECO:0000313" key="6">
    <source>
        <dbReference type="Proteomes" id="UP000316759"/>
    </source>
</evidence>
<dbReference type="EMBL" id="SUNJ01004082">
    <property type="protein sequence ID" value="TPP64735.1"/>
    <property type="molecule type" value="Genomic_DNA"/>
</dbReference>
<evidence type="ECO:0000256" key="2">
    <source>
        <dbReference type="PROSITE-ProRule" id="PRU01379"/>
    </source>
</evidence>
<keyword evidence="5" id="KW-0378">Hydrolase</keyword>
<dbReference type="InterPro" id="IPR050753">
    <property type="entry name" value="Peptidase_M14_domain"/>
</dbReference>
<dbReference type="PROSITE" id="PS52035">
    <property type="entry name" value="PEPTIDASE_M14"/>
    <property type="match status" value="1"/>
</dbReference>
<dbReference type="GO" id="GO:0006518">
    <property type="term" value="P:peptide metabolic process"/>
    <property type="evidence" value="ECO:0007669"/>
    <property type="project" value="TreeGrafter"/>
</dbReference>
<protein>
    <submittedName>
        <fullName evidence="5">Carboxypeptidase D</fullName>
    </submittedName>
</protein>
<evidence type="ECO:0000256" key="1">
    <source>
        <dbReference type="ARBA" id="ARBA00005988"/>
    </source>
</evidence>
<accession>A0A504YVX3</accession>
<dbReference type="PANTHER" id="PTHR11532">
    <property type="entry name" value="PROTEASE M14 CARBOXYPEPTIDASE"/>
    <property type="match status" value="1"/>
</dbReference>
<dbReference type="InterPro" id="IPR000834">
    <property type="entry name" value="Peptidase_M14"/>
</dbReference>
<comment type="similarity">
    <text evidence="1 2">Belongs to the peptidase M14 family.</text>
</comment>
<dbReference type="GO" id="GO:0008270">
    <property type="term" value="F:zinc ion binding"/>
    <property type="evidence" value="ECO:0007669"/>
    <property type="project" value="InterPro"/>
</dbReference>
<keyword evidence="5" id="KW-0645">Protease</keyword>
<evidence type="ECO:0000259" key="4">
    <source>
        <dbReference type="PROSITE" id="PS52035"/>
    </source>
</evidence>
<dbReference type="GO" id="GO:0005615">
    <property type="term" value="C:extracellular space"/>
    <property type="evidence" value="ECO:0007669"/>
    <property type="project" value="TreeGrafter"/>
</dbReference>
<reference evidence="5 6" key="1">
    <citation type="submission" date="2019-04" db="EMBL/GenBank/DDBJ databases">
        <title>Annotation for the trematode Fasciola gigantica.</title>
        <authorList>
            <person name="Choi Y.-J."/>
        </authorList>
    </citation>
    <scope>NUCLEOTIDE SEQUENCE [LARGE SCALE GENOMIC DNA]</scope>
    <source>
        <strain evidence="5">Uganda_cow_1</strain>
    </source>
</reference>
<proteinExistence type="inferred from homology"/>
<keyword evidence="5" id="KW-0121">Carboxypeptidase</keyword>
<dbReference type="STRING" id="46835.A0A504YVX3"/>
<gene>
    <name evidence="5" type="ORF">FGIG_12073</name>
</gene>
<evidence type="ECO:0000256" key="3">
    <source>
        <dbReference type="SAM" id="SignalP"/>
    </source>
</evidence>
<dbReference type="PROSITE" id="PS00132">
    <property type="entry name" value="CARBOXYPEPT_ZN_1"/>
    <property type="match status" value="1"/>
</dbReference>
<dbReference type="PRINTS" id="PR00765">
    <property type="entry name" value="CRBOXYPTASEA"/>
</dbReference>
<name>A0A504YVX3_FASGI</name>
<feature type="signal peptide" evidence="3">
    <location>
        <begin position="1"/>
        <end position="29"/>
    </location>
</feature>